<keyword evidence="8 9" id="KW-0472">Membrane</keyword>
<keyword evidence="6" id="KW-0067">ATP-binding</keyword>
<evidence type="ECO:0000256" key="9">
    <source>
        <dbReference type="SAM" id="Phobius"/>
    </source>
</evidence>
<feature type="transmembrane region" description="Helical" evidence="9">
    <location>
        <begin position="428"/>
        <end position="451"/>
    </location>
</feature>
<dbReference type="SMART" id="SM00382">
    <property type="entry name" value="AAA"/>
    <property type="match status" value="2"/>
</dbReference>
<dbReference type="InterPro" id="IPR003593">
    <property type="entry name" value="AAA+_ATPase"/>
</dbReference>
<keyword evidence="4" id="KW-0677">Repeat</keyword>
<feature type="transmembrane region" description="Helical" evidence="9">
    <location>
        <begin position="355"/>
        <end position="374"/>
    </location>
</feature>
<feature type="transmembrane region" description="Helical" evidence="9">
    <location>
        <begin position="1076"/>
        <end position="1093"/>
    </location>
</feature>
<keyword evidence="5" id="KW-0547">Nucleotide-binding</keyword>
<feature type="transmembrane region" description="Helical" evidence="9">
    <location>
        <begin position="868"/>
        <end position="889"/>
    </location>
</feature>
<evidence type="ECO:0000256" key="3">
    <source>
        <dbReference type="ARBA" id="ARBA00022692"/>
    </source>
</evidence>
<gene>
    <name evidence="11" type="ORF">JTE90_026867</name>
</gene>
<dbReference type="GO" id="GO:0140359">
    <property type="term" value="F:ABC-type transporter activity"/>
    <property type="evidence" value="ECO:0007669"/>
    <property type="project" value="InterPro"/>
</dbReference>
<evidence type="ECO:0000313" key="11">
    <source>
        <dbReference type="EMBL" id="KAG8175444.1"/>
    </source>
</evidence>
<dbReference type="CDD" id="cd03263">
    <property type="entry name" value="ABC_subfamily_A"/>
    <property type="match status" value="2"/>
</dbReference>
<dbReference type="InterPro" id="IPR027417">
    <property type="entry name" value="P-loop_NTPase"/>
</dbReference>
<evidence type="ECO:0000256" key="7">
    <source>
        <dbReference type="ARBA" id="ARBA00022989"/>
    </source>
</evidence>
<dbReference type="PANTHER" id="PTHR19229:SF250">
    <property type="entry name" value="ABC TRANSPORTER DOMAIN-CONTAINING PROTEIN-RELATED"/>
    <property type="match status" value="1"/>
</dbReference>
<dbReference type="PROSITE" id="PS50893">
    <property type="entry name" value="ABC_TRANSPORTER_2"/>
    <property type="match status" value="2"/>
</dbReference>
<dbReference type="Pfam" id="PF23321">
    <property type="entry name" value="R1_ABCA1"/>
    <property type="match status" value="1"/>
</dbReference>
<feature type="transmembrane region" description="Helical" evidence="9">
    <location>
        <begin position="20"/>
        <end position="42"/>
    </location>
</feature>
<dbReference type="GO" id="GO:0005319">
    <property type="term" value="F:lipid transporter activity"/>
    <property type="evidence" value="ECO:0007669"/>
    <property type="project" value="TreeGrafter"/>
</dbReference>
<organism evidence="11 12">
    <name type="scientific">Oedothorax gibbosus</name>
    <dbReference type="NCBI Taxonomy" id="931172"/>
    <lineage>
        <taxon>Eukaryota</taxon>
        <taxon>Metazoa</taxon>
        <taxon>Ecdysozoa</taxon>
        <taxon>Arthropoda</taxon>
        <taxon>Chelicerata</taxon>
        <taxon>Arachnida</taxon>
        <taxon>Araneae</taxon>
        <taxon>Araneomorphae</taxon>
        <taxon>Entelegynae</taxon>
        <taxon>Araneoidea</taxon>
        <taxon>Linyphiidae</taxon>
        <taxon>Erigoninae</taxon>
        <taxon>Oedothorax</taxon>
    </lineage>
</organism>
<dbReference type="GO" id="GO:0005524">
    <property type="term" value="F:ATP binding"/>
    <property type="evidence" value="ECO:0007669"/>
    <property type="project" value="UniProtKB-KW"/>
</dbReference>
<protein>
    <recommendedName>
        <fullName evidence="10">ABC transporter domain-containing protein</fullName>
    </recommendedName>
</protein>
<dbReference type="PROSITE" id="PS00211">
    <property type="entry name" value="ABC_TRANSPORTER_1"/>
    <property type="match status" value="1"/>
</dbReference>
<keyword evidence="2" id="KW-0813">Transport</keyword>
<dbReference type="InterPro" id="IPR013525">
    <property type="entry name" value="ABC2_TM"/>
</dbReference>
<dbReference type="Proteomes" id="UP000827092">
    <property type="component" value="Unassembled WGS sequence"/>
</dbReference>
<keyword evidence="7 9" id="KW-1133">Transmembrane helix</keyword>
<evidence type="ECO:0000256" key="5">
    <source>
        <dbReference type="ARBA" id="ARBA00022741"/>
    </source>
</evidence>
<evidence type="ECO:0000259" key="10">
    <source>
        <dbReference type="PROSITE" id="PS50893"/>
    </source>
</evidence>
<dbReference type="InterPro" id="IPR056264">
    <property type="entry name" value="R2_ABCA1-4-like"/>
</dbReference>
<feature type="transmembrane region" description="Helical" evidence="9">
    <location>
        <begin position="386"/>
        <end position="408"/>
    </location>
</feature>
<dbReference type="Pfam" id="PF00005">
    <property type="entry name" value="ABC_tran"/>
    <property type="match status" value="2"/>
</dbReference>
<feature type="transmembrane region" description="Helical" evidence="9">
    <location>
        <begin position="1158"/>
        <end position="1177"/>
    </location>
</feature>
<feature type="transmembrane region" description="Helical" evidence="9">
    <location>
        <begin position="1049"/>
        <end position="1069"/>
    </location>
</feature>
<feature type="transmembrane region" description="Helical" evidence="9">
    <location>
        <begin position="1130"/>
        <end position="1152"/>
    </location>
</feature>
<proteinExistence type="predicted"/>
<comment type="subcellular location">
    <subcellularLocation>
        <location evidence="1">Membrane</location>
        <topology evidence="1">Multi-pass membrane protein</topology>
    </subcellularLocation>
</comment>
<feature type="domain" description="ABC transporter" evidence="10">
    <location>
        <begin position="508"/>
        <end position="739"/>
    </location>
</feature>
<evidence type="ECO:0000256" key="8">
    <source>
        <dbReference type="ARBA" id="ARBA00023136"/>
    </source>
</evidence>
<evidence type="ECO:0000256" key="4">
    <source>
        <dbReference type="ARBA" id="ARBA00022737"/>
    </source>
</evidence>
<name>A0AAV6TUS1_9ARAC</name>
<keyword evidence="3 9" id="KW-0812">Transmembrane</keyword>
<reference evidence="11 12" key="1">
    <citation type="journal article" date="2022" name="Nat. Ecol. Evol.">
        <title>A masculinizing supergene underlies an exaggerated male reproductive morph in a spider.</title>
        <authorList>
            <person name="Hendrickx F."/>
            <person name="De Corte Z."/>
            <person name="Sonet G."/>
            <person name="Van Belleghem S.M."/>
            <person name="Kostlbacher S."/>
            <person name="Vangestel C."/>
        </authorList>
    </citation>
    <scope>NUCLEOTIDE SEQUENCE [LARGE SCALE GENOMIC DNA]</scope>
    <source>
        <strain evidence="11">W744_W776</strain>
    </source>
</reference>
<dbReference type="EMBL" id="JAFNEN010001001">
    <property type="protein sequence ID" value="KAG8175444.1"/>
    <property type="molecule type" value="Genomic_DNA"/>
</dbReference>
<feature type="transmembrane region" description="Helical" evidence="9">
    <location>
        <begin position="324"/>
        <end position="349"/>
    </location>
</feature>
<dbReference type="GO" id="GO:0016887">
    <property type="term" value="F:ATP hydrolysis activity"/>
    <property type="evidence" value="ECO:0007669"/>
    <property type="project" value="InterPro"/>
</dbReference>
<accession>A0AAV6TUS1</accession>
<dbReference type="InterPro" id="IPR003439">
    <property type="entry name" value="ABC_transporter-like_ATP-bd"/>
</dbReference>
<evidence type="ECO:0000256" key="1">
    <source>
        <dbReference type="ARBA" id="ARBA00004141"/>
    </source>
</evidence>
<evidence type="ECO:0000256" key="2">
    <source>
        <dbReference type="ARBA" id="ARBA00022448"/>
    </source>
</evidence>
<dbReference type="InterPro" id="IPR026082">
    <property type="entry name" value="ABCA"/>
</dbReference>
<dbReference type="PANTHER" id="PTHR19229">
    <property type="entry name" value="ATP-BINDING CASSETTE TRANSPORTER SUBFAMILY A ABCA"/>
    <property type="match status" value="1"/>
</dbReference>
<dbReference type="GO" id="GO:0016020">
    <property type="term" value="C:membrane"/>
    <property type="evidence" value="ECO:0007669"/>
    <property type="project" value="UniProtKB-SubCell"/>
</dbReference>
<dbReference type="InterPro" id="IPR017871">
    <property type="entry name" value="ABC_transporter-like_CS"/>
</dbReference>
<feature type="transmembrane region" description="Helical" evidence="9">
    <location>
        <begin position="237"/>
        <end position="266"/>
    </location>
</feature>
<comment type="caution">
    <text evidence="11">The sequence shown here is derived from an EMBL/GenBank/DDBJ whole genome shotgun (WGS) entry which is preliminary data.</text>
</comment>
<feature type="transmembrane region" description="Helical" evidence="9">
    <location>
        <begin position="286"/>
        <end position="312"/>
    </location>
</feature>
<feature type="transmembrane region" description="Helical" evidence="9">
    <location>
        <begin position="1275"/>
        <end position="1297"/>
    </location>
</feature>
<dbReference type="Pfam" id="PF12698">
    <property type="entry name" value="ABC2_membrane_3"/>
    <property type="match status" value="2"/>
</dbReference>
<sequence length="1538" mass="172601">MAKLRQLLLLVWKNFKLQFRHPYVTLLDLGVPAVFSLLLVLLRSPITSDYFADPVIYSPFSINALPANLTPVGGGIWQVLYTPESTYLDGIMSGVAKDLSVISKGFSNESSMLDYFYETTSLVLSGIIFNEDLKDGIPISTNISFTIRPKTAQAGDLPLQNTTNSWFTELAFPMFPALGPRNKDQGWGGNPGYMSQGFLSVQHAISKNFMKNLSQTQDLQFELQMCRYPYPPYRDDAFILVLQYFFPMIICFSFFFPAVNIVKYIVKEKKLKEAMKMMGLSKWLHWTAWYIKYILFMFLSCCIITSLLGIRFSKGIAVVNHSDLSVFLFFLIIYSSSTICFCFFISTLFSKANSSAAGSGVIFFLTFVPYFFLLPRYNDITLITKAAVCLLPNLAIAMGSVVLTVSEASGTGMQWSNIGTPPTPNDKLSLGIVLVMLVISGIVSLVLTWYIENVLPGEYGVPEVWYFPFTPTYWCGQKTNFSGHERLFNSVENSEFFEQDPEELTAGIQIQELTKIFAKGNPPAVKNVSLNMYKSNITVLLGHNGAGKSTTISMLTGLIPPTSGTAKVEGYDIRKEIGNVHSNLGICPQHDVLFDELTVEEHLYFFCKLKGYMADMVPSEIDRILRCLKLDDKRYSQAHSLSGGWRRRLSVGIALVGGSQIVILDEPTSGMDPSNRRSLWNVLQAEKTSRTILLTTHFMEEADVLGDRIAIMANGEVQCCGSPLFLKKKYGAGYHLVMVKERSCDVSVITRLIKYHVPNAEMSSNIGTELKYVLPHENCKLFHALFSELESRKEELNISSYGASITTMEEVFIKVGCQFLETDKDDIEVPINAPDSGVTEERNTGSKLFYQHLHALLEKRMLHSLRNWTLTFSQLILPPLFLILTLVIIELLPKPNPDPPLPLNIKSYHGTEIPYVVNTELSEARTLGNIFGAQFSGKDVPVLLNMSSTNITSYLVDEAKKNLGKYNLHNVVAATFDKEASSNLLKITSLFNDQAYHSPAVALLEMDKALLKYWTNDSFTFAVTNHPLPKTLSQKGEQQQTDTRVSYQIAQDIMFGMSFLIASFAVFIVKERSSNSKHLQLVSGVNLFSYWLASFMWDFFNYLIPCCLVPLVFLCFGTEGFSTGEELGRLFLLFFIHGFSALPFVYCCTFLFRTPSTAYVRISLFNILLGFFCHSAITILEIPYLGTEYIVKPLDVVFSLLIPNYSLGRAVGNLYQNFQFNSFCNNEAVKRACELGIPPTFDTVKPCCKGKCDDVCIPWEANFLSWSSPGIGKQLVFFAIQFVLYFCLLVMCERNLLRYILYKIRGHKVNPSNTLPATQTEIIEDDDVGSERSAIQNIQLHRLFQSHHLVIKEVSKKYGPFLAVDRLSFGVRKGECFGLLGSNGAGKTSTFKMITGDSSISSGDIYVDGLDVKKEMRKVQSRIGYCPQFDALIDQLTGRETLTLFARLRGIPERLIAGQVSSLSELLTFNKHIDKQVKDYSGGSKRKLSTAIALVGNPPVIFLDEPTTCMDPVSRRRMWNVLLNVIQDGRSVVLTSHR</sequence>
<keyword evidence="12" id="KW-1185">Reference proteome</keyword>
<dbReference type="Gene3D" id="3.40.50.300">
    <property type="entry name" value="P-loop containing nucleotide triphosphate hydrolases"/>
    <property type="match status" value="2"/>
</dbReference>
<feature type="domain" description="ABC transporter" evidence="10">
    <location>
        <begin position="1349"/>
        <end position="1537"/>
    </location>
</feature>
<dbReference type="SUPFAM" id="SSF52540">
    <property type="entry name" value="P-loop containing nucleoside triphosphate hydrolases"/>
    <property type="match status" value="2"/>
</dbReference>
<evidence type="ECO:0000313" key="12">
    <source>
        <dbReference type="Proteomes" id="UP000827092"/>
    </source>
</evidence>
<dbReference type="FunFam" id="3.40.50.300:FF:000298">
    <property type="entry name" value="ATP-binding cassette sub-family A member 12"/>
    <property type="match status" value="1"/>
</dbReference>
<evidence type="ECO:0000256" key="6">
    <source>
        <dbReference type="ARBA" id="ARBA00022840"/>
    </source>
</evidence>